<dbReference type="KEGG" id="pcor:KS4_26390"/>
<dbReference type="InterPro" id="IPR011990">
    <property type="entry name" value="TPR-like_helical_dom_sf"/>
</dbReference>
<dbReference type="SUPFAM" id="SSF48452">
    <property type="entry name" value="TPR-like"/>
    <property type="match status" value="1"/>
</dbReference>
<dbReference type="PROSITE" id="PS50005">
    <property type="entry name" value="TPR"/>
    <property type="match status" value="1"/>
</dbReference>
<sequence length="196" mass="22447">MKHTIPIIILTALITVFVGCVGLHDTDVKTYQSPVKAKADQAQKAADLNSSAVNYIEQNNLNRAEQLLKEALTEDMTYAPAHNNLGLVYYRLHQYYTAAWEFEYAAKLMDNAAEPLNNLGMVYEAVGQYKKAHDYYKQAYQADSENVQVIANFARNHVRQGLRNDQLRDLLEEIVLRDDRNEWVAWAREQRAVIGK</sequence>
<dbReference type="PROSITE" id="PS51257">
    <property type="entry name" value="PROKAR_LIPOPROTEIN"/>
    <property type="match status" value="1"/>
</dbReference>
<keyword evidence="4" id="KW-0802">TPR repeat</keyword>
<protein>
    <submittedName>
        <fullName evidence="5">Photosystem I assembly protein Ycf3</fullName>
    </submittedName>
</protein>
<dbReference type="PROSITE" id="PS50293">
    <property type="entry name" value="TPR_REGION"/>
    <property type="match status" value="1"/>
</dbReference>
<dbReference type="Pfam" id="PF13424">
    <property type="entry name" value="TPR_12"/>
    <property type="match status" value="1"/>
</dbReference>
<dbReference type="InterPro" id="IPR051939">
    <property type="entry name" value="Glycosyltr_41/O-GlcNAc_trsf"/>
</dbReference>
<evidence type="ECO:0000313" key="5">
    <source>
        <dbReference type="EMBL" id="QDU34569.1"/>
    </source>
</evidence>
<evidence type="ECO:0000256" key="4">
    <source>
        <dbReference type="PROSITE-ProRule" id="PRU00339"/>
    </source>
</evidence>
<dbReference type="PANTHER" id="PTHR44835">
    <property type="entry name" value="UDP-N-ACETYLGLUCOSAMINE--PEPTIDE N-ACETYLGLUCOSAMINYLTRANSFERASE SPINDLY-RELATED"/>
    <property type="match status" value="1"/>
</dbReference>
<dbReference type="SMART" id="SM00028">
    <property type="entry name" value="TPR"/>
    <property type="match status" value="3"/>
</dbReference>
<keyword evidence="3" id="KW-0808">Transferase</keyword>
<reference evidence="5 6" key="1">
    <citation type="submission" date="2019-02" db="EMBL/GenBank/DDBJ databases">
        <title>Deep-cultivation of Planctomycetes and their phenomic and genomic characterization uncovers novel biology.</title>
        <authorList>
            <person name="Wiegand S."/>
            <person name="Jogler M."/>
            <person name="Boedeker C."/>
            <person name="Pinto D."/>
            <person name="Vollmers J."/>
            <person name="Rivas-Marin E."/>
            <person name="Kohn T."/>
            <person name="Peeters S.H."/>
            <person name="Heuer A."/>
            <person name="Rast P."/>
            <person name="Oberbeckmann S."/>
            <person name="Bunk B."/>
            <person name="Jeske O."/>
            <person name="Meyerdierks A."/>
            <person name="Storesund J.E."/>
            <person name="Kallscheuer N."/>
            <person name="Luecker S."/>
            <person name="Lage O.M."/>
            <person name="Pohl T."/>
            <person name="Merkel B.J."/>
            <person name="Hornburger P."/>
            <person name="Mueller R.-W."/>
            <person name="Bruemmer F."/>
            <person name="Labrenz M."/>
            <person name="Spormann A.M."/>
            <person name="Op den Camp H."/>
            <person name="Overmann J."/>
            <person name="Amann R."/>
            <person name="Jetten M.S.M."/>
            <person name="Mascher T."/>
            <person name="Medema M.H."/>
            <person name="Devos D.P."/>
            <person name="Kaster A.-K."/>
            <person name="Ovreas L."/>
            <person name="Rohde M."/>
            <person name="Galperin M.Y."/>
            <person name="Jogler C."/>
        </authorList>
    </citation>
    <scope>NUCLEOTIDE SEQUENCE [LARGE SCALE GENOMIC DNA]</scope>
    <source>
        <strain evidence="5 6">KS4</strain>
    </source>
</reference>
<name>A0A517YWI4_9BACT</name>
<dbReference type="EMBL" id="CP036425">
    <property type="protein sequence ID" value="QDU34569.1"/>
    <property type="molecule type" value="Genomic_DNA"/>
</dbReference>
<proteinExistence type="predicted"/>
<comment type="pathway">
    <text evidence="1">Protein modification; protein glycosylation.</text>
</comment>
<dbReference type="PANTHER" id="PTHR44835:SF1">
    <property type="entry name" value="PROTEIN O-GLCNAC TRANSFERASE"/>
    <property type="match status" value="1"/>
</dbReference>
<accession>A0A517YWI4</accession>
<dbReference type="GO" id="GO:0016757">
    <property type="term" value="F:glycosyltransferase activity"/>
    <property type="evidence" value="ECO:0007669"/>
    <property type="project" value="UniProtKB-KW"/>
</dbReference>
<dbReference type="Proteomes" id="UP000317369">
    <property type="component" value="Chromosome"/>
</dbReference>
<evidence type="ECO:0000256" key="1">
    <source>
        <dbReference type="ARBA" id="ARBA00004922"/>
    </source>
</evidence>
<dbReference type="AlphaFoldDB" id="A0A517YWI4"/>
<evidence type="ECO:0000256" key="3">
    <source>
        <dbReference type="ARBA" id="ARBA00022679"/>
    </source>
</evidence>
<dbReference type="InterPro" id="IPR019734">
    <property type="entry name" value="TPR_rpt"/>
</dbReference>
<dbReference type="OrthoDB" id="283443at2"/>
<dbReference type="RefSeq" id="WP_145078587.1">
    <property type="nucleotide sequence ID" value="NZ_CP036425.1"/>
</dbReference>
<gene>
    <name evidence="5" type="primary">ycf3</name>
    <name evidence="5" type="ORF">KS4_26390</name>
</gene>
<evidence type="ECO:0000256" key="2">
    <source>
        <dbReference type="ARBA" id="ARBA00022676"/>
    </source>
</evidence>
<feature type="repeat" description="TPR" evidence="4">
    <location>
        <begin position="113"/>
        <end position="146"/>
    </location>
</feature>
<evidence type="ECO:0000313" key="6">
    <source>
        <dbReference type="Proteomes" id="UP000317369"/>
    </source>
</evidence>
<dbReference type="Gene3D" id="1.25.40.10">
    <property type="entry name" value="Tetratricopeptide repeat domain"/>
    <property type="match status" value="1"/>
</dbReference>
<keyword evidence="6" id="KW-1185">Reference proteome</keyword>
<organism evidence="5 6">
    <name type="scientific">Poriferisphaera corsica</name>
    <dbReference type="NCBI Taxonomy" id="2528020"/>
    <lineage>
        <taxon>Bacteria</taxon>
        <taxon>Pseudomonadati</taxon>
        <taxon>Planctomycetota</taxon>
        <taxon>Phycisphaerae</taxon>
        <taxon>Phycisphaerales</taxon>
        <taxon>Phycisphaeraceae</taxon>
        <taxon>Poriferisphaera</taxon>
    </lineage>
</organism>
<keyword evidence="2" id="KW-0328">Glycosyltransferase</keyword>